<dbReference type="GO" id="GO:0000981">
    <property type="term" value="F:DNA-binding transcription factor activity, RNA polymerase II-specific"/>
    <property type="evidence" value="ECO:0007669"/>
    <property type="project" value="TreeGrafter"/>
</dbReference>
<keyword evidence="5" id="KW-0862">Zinc</keyword>
<dbReference type="GO" id="GO:0005634">
    <property type="term" value="C:nucleus"/>
    <property type="evidence" value="ECO:0007669"/>
    <property type="project" value="InterPro"/>
</dbReference>
<feature type="domain" description="RING-type" evidence="10">
    <location>
        <begin position="122"/>
        <end position="183"/>
    </location>
</feature>
<evidence type="ECO:0000256" key="3">
    <source>
        <dbReference type="ARBA" id="ARBA00022737"/>
    </source>
</evidence>
<dbReference type="OMA" id="KCQSVCH"/>
<reference evidence="11" key="1">
    <citation type="submission" date="2022-08" db="UniProtKB">
        <authorList>
            <consortium name="EnsemblMetazoa"/>
        </authorList>
    </citation>
    <scope>IDENTIFICATION</scope>
    <source>
        <strain evidence="11">05x7-T-G4-1.051#20</strain>
    </source>
</reference>
<feature type="domain" description="PHD-type" evidence="9">
    <location>
        <begin position="119"/>
        <end position="185"/>
    </location>
</feature>
<dbReference type="InterPro" id="IPR034078">
    <property type="entry name" value="NFX1_fam"/>
</dbReference>
<dbReference type="GO" id="GO:0008270">
    <property type="term" value="F:zinc ion binding"/>
    <property type="evidence" value="ECO:0007669"/>
    <property type="project" value="UniProtKB-KW"/>
</dbReference>
<dbReference type="PROSITE" id="PS50016">
    <property type="entry name" value="ZF_PHD_2"/>
    <property type="match status" value="1"/>
</dbReference>
<keyword evidence="4 6" id="KW-0863">Zinc-finger</keyword>
<evidence type="ECO:0000256" key="1">
    <source>
        <dbReference type="ARBA" id="ARBA00007269"/>
    </source>
</evidence>
<evidence type="ECO:0000256" key="2">
    <source>
        <dbReference type="ARBA" id="ARBA00022723"/>
    </source>
</evidence>
<keyword evidence="8" id="KW-0812">Transmembrane</keyword>
<evidence type="ECO:0000313" key="11">
    <source>
        <dbReference type="EnsemblMetazoa" id="G26518.1:cds"/>
    </source>
</evidence>
<organism evidence="11 12">
    <name type="scientific">Magallana gigas</name>
    <name type="common">Pacific oyster</name>
    <name type="synonym">Crassostrea gigas</name>
    <dbReference type="NCBI Taxonomy" id="29159"/>
    <lineage>
        <taxon>Eukaryota</taxon>
        <taxon>Metazoa</taxon>
        <taxon>Spiralia</taxon>
        <taxon>Lophotrochozoa</taxon>
        <taxon>Mollusca</taxon>
        <taxon>Bivalvia</taxon>
        <taxon>Autobranchia</taxon>
        <taxon>Pteriomorphia</taxon>
        <taxon>Ostreida</taxon>
        <taxon>Ostreoidea</taxon>
        <taxon>Ostreidae</taxon>
        <taxon>Magallana</taxon>
    </lineage>
</organism>
<feature type="compositionally biased region" description="Low complexity" evidence="7">
    <location>
        <begin position="56"/>
        <end position="65"/>
    </location>
</feature>
<keyword evidence="3" id="KW-0677">Repeat</keyword>
<keyword evidence="8" id="KW-1133">Transmembrane helix</keyword>
<evidence type="ECO:0000256" key="4">
    <source>
        <dbReference type="ARBA" id="ARBA00022771"/>
    </source>
</evidence>
<dbReference type="InterPro" id="IPR019787">
    <property type="entry name" value="Znf_PHD-finger"/>
</dbReference>
<feature type="transmembrane region" description="Helical" evidence="8">
    <location>
        <begin position="852"/>
        <end position="870"/>
    </location>
</feature>
<feature type="region of interest" description="Disordered" evidence="7">
    <location>
        <begin position="817"/>
        <end position="842"/>
    </location>
</feature>
<dbReference type="Proteomes" id="UP000005408">
    <property type="component" value="Unassembled WGS sequence"/>
</dbReference>
<evidence type="ECO:0000259" key="9">
    <source>
        <dbReference type="PROSITE" id="PS50016"/>
    </source>
</evidence>
<sequence>MAQVPSYLRAKGRGRGRGNYSSGMENTHNAAAPGKNTNNTSKPRSAEEKFLQASTAHQQAIQQHIQPEDEEDEEEEDIADDIINTVFKSYSSMSVNENDTNGMQDTAQQDLVHSYRSSSSACLICIETIKKTDAIWNCGGCYAMFHMQCIQKWVREGIYQHAYKSPDGETPSKDIPWHCPKCRTEYQQKDCPSKYICFCGKEANPKFDPWLVPHSCGQTCGRNLKPECGHTCLLLCHPGACPPCPKTVTVSCHCGKQKPRVVRCSAKQWSCGKLCGRKLLCGHHNCQQPCHTDDCAPCPKTSKQPCYCGKEVTTRPCASPEWQCDQPCGRKLSCGNHLCEKICHKESCGPCPRSGDRTCPCGKTNYNLPCTEDVPTCGDTCGKLLDCGIHTCSQRCHTGNCGSCLQLVTKTCRCGQKQKEVLCSKQYLCETKCSAMRDCNKHQCKRKCCDGNCPSCEQVCGKLLSCKNHKCASGCHRGPCYPCPLTVQITCFCKATRITVPCGKEKVTRPPRCNYPCRKPPICHHSSQIPHRCHFGDCPPCGLVCGKQLGGCPHSCPARCHSAVRTIIKDNAVRAGPWEARPMVKEEIVCKPCPPCQVPIPKQCIGLHEISKFPCSEVRDYSCGRKCGRKLDCGNHTCSKECHLVTNAPDTVQHGDNCEECEAGCQKPRPEGCTHSCPTMKCHPGPCPPCKQMLRMRCHCQISVQHVQCDDWIKNREKRESLQSCGGECPKLMPCGHPCGAVCHSGECPNIGKCEKKVSVRCKCRRKKKDFLCKEVKGGKKLECDDICQQEKERKKKSEEEKEKLKKEEELKKQQAELEEYERKTKGRKRRQQKGDQEVQETPSFLQRNSKILFVSVTVAVLAVFAFYLLSQ</sequence>
<evidence type="ECO:0000259" key="10">
    <source>
        <dbReference type="PROSITE" id="PS50089"/>
    </source>
</evidence>
<protein>
    <recommendedName>
        <fullName evidence="13">NF-X1-type zinc finger protein NFXL1</fullName>
    </recommendedName>
</protein>
<evidence type="ECO:0000256" key="7">
    <source>
        <dbReference type="SAM" id="MobiDB-lite"/>
    </source>
</evidence>
<dbReference type="SUPFAM" id="SSF57850">
    <property type="entry name" value="RING/U-box"/>
    <property type="match status" value="1"/>
</dbReference>
<keyword evidence="8" id="KW-0472">Membrane</keyword>
<dbReference type="PANTHER" id="PTHR12360:SF1">
    <property type="entry name" value="NF-X1-TYPE ZINC FINGER PROTEIN NFXL1"/>
    <property type="match status" value="1"/>
</dbReference>
<keyword evidence="2" id="KW-0479">Metal-binding</keyword>
<dbReference type="Pfam" id="PF01422">
    <property type="entry name" value="zf-NF-X1"/>
    <property type="match status" value="10"/>
</dbReference>
<evidence type="ECO:0000256" key="5">
    <source>
        <dbReference type="ARBA" id="ARBA00022833"/>
    </source>
</evidence>
<accession>A0A8W8L5X3</accession>
<evidence type="ECO:0000256" key="8">
    <source>
        <dbReference type="SAM" id="Phobius"/>
    </source>
</evidence>
<dbReference type="CDD" id="cd06008">
    <property type="entry name" value="NF-X1-zinc-finger"/>
    <property type="match status" value="5"/>
</dbReference>
<feature type="region of interest" description="Disordered" evidence="7">
    <location>
        <begin position="1"/>
        <end position="74"/>
    </location>
</feature>
<dbReference type="EnsemblMetazoa" id="G26518.1">
    <property type="protein sequence ID" value="G26518.1:cds"/>
    <property type="gene ID" value="G26518"/>
</dbReference>
<evidence type="ECO:0008006" key="13">
    <source>
        <dbReference type="Google" id="ProtNLM"/>
    </source>
</evidence>
<proteinExistence type="inferred from homology"/>
<keyword evidence="12" id="KW-1185">Reference proteome</keyword>
<dbReference type="PANTHER" id="PTHR12360">
    <property type="entry name" value="NUCLEAR TRANSCRIPTION FACTOR, X-BOX BINDING 1 NFX1"/>
    <property type="match status" value="1"/>
</dbReference>
<name>A0A8W8L5X3_MAGGI</name>
<dbReference type="SMART" id="SM00438">
    <property type="entry name" value="ZnF_NFX"/>
    <property type="match status" value="10"/>
</dbReference>
<comment type="similarity">
    <text evidence="1">Belongs to the NFX1 family.</text>
</comment>
<dbReference type="CDD" id="cd16697">
    <property type="entry name" value="RING-CH-C4HC3_NFXL1"/>
    <property type="match status" value="1"/>
</dbReference>
<dbReference type="GO" id="GO:0000977">
    <property type="term" value="F:RNA polymerase II transcription regulatory region sequence-specific DNA binding"/>
    <property type="evidence" value="ECO:0007669"/>
    <property type="project" value="TreeGrafter"/>
</dbReference>
<feature type="compositionally biased region" description="Polar residues" evidence="7">
    <location>
        <begin position="19"/>
        <end position="43"/>
    </location>
</feature>
<dbReference type="AlphaFoldDB" id="A0A8W8L5X3"/>
<dbReference type="PROSITE" id="PS50089">
    <property type="entry name" value="ZF_RING_2"/>
    <property type="match status" value="1"/>
</dbReference>
<dbReference type="InterPro" id="IPR001841">
    <property type="entry name" value="Znf_RING"/>
</dbReference>
<dbReference type="InterPro" id="IPR000967">
    <property type="entry name" value="Znf_NFX1"/>
</dbReference>
<evidence type="ECO:0000256" key="6">
    <source>
        <dbReference type="PROSITE-ProRule" id="PRU00175"/>
    </source>
</evidence>
<evidence type="ECO:0000313" key="12">
    <source>
        <dbReference type="Proteomes" id="UP000005408"/>
    </source>
</evidence>
<dbReference type="OrthoDB" id="536399at2759"/>